<evidence type="ECO:0000313" key="3">
    <source>
        <dbReference type="Proteomes" id="UP000295260"/>
    </source>
</evidence>
<gene>
    <name evidence="2" type="ORF">BC748_0572</name>
</gene>
<protein>
    <submittedName>
        <fullName evidence="2">Uncharacterized protein</fullName>
    </submittedName>
</protein>
<dbReference type="AlphaFoldDB" id="A0A4R6QFB3"/>
<evidence type="ECO:0000313" key="2">
    <source>
        <dbReference type="EMBL" id="TDP60967.1"/>
    </source>
</evidence>
<feature type="transmembrane region" description="Helical" evidence="1">
    <location>
        <begin position="15"/>
        <end position="35"/>
    </location>
</feature>
<sequence>MIKLFKRRKNSDNSYIALIVCIVVLIIGYITLNHISMLEDPPLGNTFYIFLGSTLLCCGLLGIIVIIKHLRDVERKKRKQEYLRKKHKIVFLKDTQTKSENKS</sequence>
<dbReference type="EMBL" id="SNXR01000011">
    <property type="protein sequence ID" value="TDP60967.1"/>
    <property type="molecule type" value="Genomic_DNA"/>
</dbReference>
<dbReference type="RefSeq" id="WP_133531922.1">
    <property type="nucleotide sequence ID" value="NZ_SNXR01000011.1"/>
</dbReference>
<keyword evidence="3" id="KW-1185">Reference proteome</keyword>
<dbReference type="OrthoDB" id="1367069at2"/>
<keyword evidence="1" id="KW-0472">Membrane</keyword>
<comment type="caution">
    <text evidence="2">The sequence shown here is derived from an EMBL/GenBank/DDBJ whole genome shotgun (WGS) entry which is preliminary data.</text>
</comment>
<keyword evidence="1" id="KW-0812">Transmembrane</keyword>
<organism evidence="2 3">
    <name type="scientific">Flavobacterium dankookense</name>
    <dbReference type="NCBI Taxonomy" id="706186"/>
    <lineage>
        <taxon>Bacteria</taxon>
        <taxon>Pseudomonadati</taxon>
        <taxon>Bacteroidota</taxon>
        <taxon>Flavobacteriia</taxon>
        <taxon>Flavobacteriales</taxon>
        <taxon>Flavobacteriaceae</taxon>
        <taxon>Flavobacterium</taxon>
    </lineage>
</organism>
<proteinExistence type="predicted"/>
<keyword evidence="1" id="KW-1133">Transmembrane helix</keyword>
<accession>A0A4R6QFB3</accession>
<dbReference type="Proteomes" id="UP000295260">
    <property type="component" value="Unassembled WGS sequence"/>
</dbReference>
<feature type="transmembrane region" description="Helical" evidence="1">
    <location>
        <begin position="47"/>
        <end position="70"/>
    </location>
</feature>
<evidence type="ECO:0000256" key="1">
    <source>
        <dbReference type="SAM" id="Phobius"/>
    </source>
</evidence>
<reference evidence="2 3" key="1">
    <citation type="submission" date="2019-03" db="EMBL/GenBank/DDBJ databases">
        <title>Genomic Encyclopedia of Archaeal and Bacterial Type Strains, Phase II (KMG-II): from individual species to whole genera.</title>
        <authorList>
            <person name="Goeker M."/>
        </authorList>
    </citation>
    <scope>NUCLEOTIDE SEQUENCE [LARGE SCALE GENOMIC DNA]</scope>
    <source>
        <strain evidence="2 3">DSM 25687</strain>
    </source>
</reference>
<name>A0A4R6QFB3_9FLAO</name>